<dbReference type="SUPFAM" id="SSF52821">
    <property type="entry name" value="Rhodanese/Cell cycle control phosphatase"/>
    <property type="match status" value="1"/>
</dbReference>
<dbReference type="PANTHER" id="PTHR33154:SF18">
    <property type="entry name" value="ARSENICAL RESISTANCE OPERON REPRESSOR"/>
    <property type="match status" value="1"/>
</dbReference>
<evidence type="ECO:0000256" key="2">
    <source>
        <dbReference type="ARBA" id="ARBA00023125"/>
    </source>
</evidence>
<name>A0A4R8XW77_9MICO</name>
<comment type="caution">
    <text evidence="6">The sequence shown here is derived from an EMBL/GenBank/DDBJ whole genome shotgun (WGS) entry which is preliminary data.</text>
</comment>
<dbReference type="GO" id="GO:0003700">
    <property type="term" value="F:DNA-binding transcription factor activity"/>
    <property type="evidence" value="ECO:0007669"/>
    <property type="project" value="InterPro"/>
</dbReference>
<evidence type="ECO:0000256" key="1">
    <source>
        <dbReference type="ARBA" id="ARBA00023015"/>
    </source>
</evidence>
<accession>A0A4R8XW77</accession>
<dbReference type="Proteomes" id="UP000298433">
    <property type="component" value="Unassembled WGS sequence"/>
</dbReference>
<dbReference type="PROSITE" id="PS50206">
    <property type="entry name" value="RHODANESE_3"/>
    <property type="match status" value="1"/>
</dbReference>
<reference evidence="6 7" key="1">
    <citation type="submission" date="2019-03" db="EMBL/GenBank/DDBJ databases">
        <title>Genomics of glacier-inhabiting Cryobacterium strains.</title>
        <authorList>
            <person name="Liu Q."/>
            <person name="Xin Y.-H."/>
        </authorList>
    </citation>
    <scope>NUCLEOTIDE SEQUENCE [LARGE SCALE GENOMIC DNA]</scope>
    <source>
        <strain evidence="6 7">TMT2-48-2</strain>
    </source>
</reference>
<evidence type="ECO:0000256" key="3">
    <source>
        <dbReference type="ARBA" id="ARBA00023163"/>
    </source>
</evidence>
<dbReference type="InterPro" id="IPR001763">
    <property type="entry name" value="Rhodanese-like_dom"/>
</dbReference>
<proteinExistence type="predicted"/>
<dbReference type="PROSITE" id="PS00380">
    <property type="entry name" value="RHODANESE_1"/>
    <property type="match status" value="1"/>
</dbReference>
<evidence type="ECO:0000313" key="7">
    <source>
        <dbReference type="Proteomes" id="UP000298433"/>
    </source>
</evidence>
<dbReference type="FunFam" id="3.40.250.10:FF:000039">
    <property type="entry name" value="ArsR family transcriptional regulator"/>
    <property type="match status" value="1"/>
</dbReference>
<dbReference type="PANTHER" id="PTHR33154">
    <property type="entry name" value="TRANSCRIPTIONAL REGULATOR, ARSR FAMILY"/>
    <property type="match status" value="1"/>
</dbReference>
<sequence length="230" mass="24866">MGDREKKSALFDEFARVGKALGSGKRLELVDLLAQGERTVESLANAAGLGVTTASAHLQTLKHAGLVSTRREGTRIHYRLAGDDIARLFNLVRAVAQTHLSDVESKRIAYLGLDEPDAGGGEAREEISREDLLARATAGTITVLDVRPRQEYQAAHIPGALSIPLEELSDRLGELAPDREVVAYCRGAYCVLSYEAVGVLHRSGRRATRLNEGMLEWRLANLPTAAEAAA</sequence>
<dbReference type="InterPro" id="IPR051081">
    <property type="entry name" value="HTH_MetalResp_TranReg"/>
</dbReference>
<feature type="domain" description="HTH arsR-type" evidence="5">
    <location>
        <begin position="6"/>
        <end position="100"/>
    </location>
</feature>
<evidence type="ECO:0000259" key="4">
    <source>
        <dbReference type="PROSITE" id="PS50206"/>
    </source>
</evidence>
<gene>
    <name evidence="6" type="ORF">E3T23_01650</name>
</gene>
<keyword evidence="7" id="KW-1185">Reference proteome</keyword>
<dbReference type="PROSITE" id="PS50987">
    <property type="entry name" value="HTH_ARSR_2"/>
    <property type="match status" value="1"/>
</dbReference>
<dbReference type="InterPro" id="IPR036388">
    <property type="entry name" value="WH-like_DNA-bd_sf"/>
</dbReference>
<keyword evidence="2" id="KW-0238">DNA-binding</keyword>
<dbReference type="EMBL" id="SOGN01000008">
    <property type="protein sequence ID" value="TFC83982.1"/>
    <property type="molecule type" value="Genomic_DNA"/>
</dbReference>
<dbReference type="CDD" id="cd00090">
    <property type="entry name" value="HTH_ARSR"/>
    <property type="match status" value="1"/>
</dbReference>
<dbReference type="AlphaFoldDB" id="A0A4R8XW77"/>
<dbReference type="InterPro" id="IPR001845">
    <property type="entry name" value="HTH_ArsR_DNA-bd_dom"/>
</dbReference>
<dbReference type="InterPro" id="IPR036873">
    <property type="entry name" value="Rhodanese-like_dom_sf"/>
</dbReference>
<evidence type="ECO:0000259" key="5">
    <source>
        <dbReference type="PROSITE" id="PS50987"/>
    </source>
</evidence>
<dbReference type="OrthoDB" id="9802028at2"/>
<keyword evidence="3" id="KW-0804">Transcription</keyword>
<feature type="domain" description="Rhodanese" evidence="4">
    <location>
        <begin position="137"/>
        <end position="226"/>
    </location>
</feature>
<dbReference type="SMART" id="SM00418">
    <property type="entry name" value="HTH_ARSR"/>
    <property type="match status" value="1"/>
</dbReference>
<evidence type="ECO:0000313" key="6">
    <source>
        <dbReference type="EMBL" id="TFC83982.1"/>
    </source>
</evidence>
<dbReference type="Pfam" id="PF01022">
    <property type="entry name" value="HTH_5"/>
    <property type="match status" value="1"/>
</dbReference>
<protein>
    <submittedName>
        <fullName evidence="6">Metalloregulator ArsR/SmtB family transcription factor</fullName>
    </submittedName>
</protein>
<dbReference type="GO" id="GO:0004792">
    <property type="term" value="F:thiosulfate-cyanide sulfurtransferase activity"/>
    <property type="evidence" value="ECO:0007669"/>
    <property type="project" value="InterPro"/>
</dbReference>
<dbReference type="NCBIfam" id="NF033788">
    <property type="entry name" value="HTH_metalloreg"/>
    <property type="match status" value="1"/>
</dbReference>
<dbReference type="Pfam" id="PF00581">
    <property type="entry name" value="Rhodanese"/>
    <property type="match status" value="1"/>
</dbReference>
<dbReference type="CDD" id="cd00158">
    <property type="entry name" value="RHOD"/>
    <property type="match status" value="1"/>
</dbReference>
<dbReference type="Gene3D" id="1.10.10.10">
    <property type="entry name" value="Winged helix-like DNA-binding domain superfamily/Winged helix DNA-binding domain"/>
    <property type="match status" value="1"/>
</dbReference>
<dbReference type="Gene3D" id="3.40.250.10">
    <property type="entry name" value="Rhodanese-like domain"/>
    <property type="match status" value="1"/>
</dbReference>
<dbReference type="SUPFAM" id="SSF46785">
    <property type="entry name" value="Winged helix' DNA-binding domain"/>
    <property type="match status" value="1"/>
</dbReference>
<dbReference type="InterPro" id="IPR036390">
    <property type="entry name" value="WH_DNA-bd_sf"/>
</dbReference>
<dbReference type="PRINTS" id="PR00778">
    <property type="entry name" value="HTHARSR"/>
</dbReference>
<dbReference type="SMART" id="SM00450">
    <property type="entry name" value="RHOD"/>
    <property type="match status" value="1"/>
</dbReference>
<organism evidence="6 7">
    <name type="scientific">Cryobacterium cheniae</name>
    <dbReference type="NCBI Taxonomy" id="1259262"/>
    <lineage>
        <taxon>Bacteria</taxon>
        <taxon>Bacillati</taxon>
        <taxon>Actinomycetota</taxon>
        <taxon>Actinomycetes</taxon>
        <taxon>Micrococcales</taxon>
        <taxon>Microbacteriaceae</taxon>
        <taxon>Cryobacterium</taxon>
    </lineage>
</organism>
<dbReference type="GO" id="GO:0003677">
    <property type="term" value="F:DNA binding"/>
    <property type="evidence" value="ECO:0007669"/>
    <property type="project" value="UniProtKB-KW"/>
</dbReference>
<keyword evidence="1" id="KW-0805">Transcription regulation</keyword>
<dbReference type="InterPro" id="IPR001307">
    <property type="entry name" value="Thiosulphate_STrfase_CS"/>
</dbReference>
<dbReference type="InterPro" id="IPR011991">
    <property type="entry name" value="ArsR-like_HTH"/>
</dbReference>